<dbReference type="Proteomes" id="UP000182135">
    <property type="component" value="Unassembled WGS sequence"/>
</dbReference>
<evidence type="ECO:0000259" key="5">
    <source>
        <dbReference type="Pfam" id="PF01523"/>
    </source>
</evidence>
<sequence length="445" mass="50378">MFKFPKDLYCDVRIERIFKTNISYFKGELEQNNEENYCGAFIRVFDGDRWYYSSISDEGNIQNEIEKLASMAKKNSDIYENPIVKKFSVNNDEVIRYASESVENVPNDRKDNYLKKYFDVIEEYKEVSSWSAKYIDRYVVREFYSSKGSSVKYDNNVFGIAVRLTLTYGEEVFNHSWQKALKTFENLDENKKELKNVIEEGVNFVKNAKPIEPGNYVAVLAPVVAGVFAHESFGHKSEADFMIGDESMKAEWQIGKQVGSKILSIVDYGDVEGSGYTPFDDEGNKCSKTYLIKEGKLSGRLHDSSTAAILEDEVTGNGRAVNFQFEPIPRMTNTYIEKGDKTVEELISEIKDGIYIKDINHGSGMSTFTLAPSISYKIRDGKIAEPLKIAVVTGTVFETLNLIDGLSDEIEIFAFLTGGCGKMEQWPLPVGFGGPYVRVKKLFAQ</sequence>
<dbReference type="GO" id="GO:0008237">
    <property type="term" value="F:metallopeptidase activity"/>
    <property type="evidence" value="ECO:0007669"/>
    <property type="project" value="UniProtKB-KW"/>
</dbReference>
<protein>
    <submittedName>
        <fullName evidence="8">TldD protein</fullName>
    </submittedName>
    <submittedName>
        <fullName evidence="7">TldD/PmbA family protein</fullName>
    </submittedName>
</protein>
<evidence type="ECO:0000313" key="8">
    <source>
        <dbReference type="EMBL" id="SFG12839.1"/>
    </source>
</evidence>
<organism evidence="8 9">
    <name type="scientific">Clostridium cadaveris</name>
    <dbReference type="NCBI Taxonomy" id="1529"/>
    <lineage>
        <taxon>Bacteria</taxon>
        <taxon>Bacillati</taxon>
        <taxon>Bacillota</taxon>
        <taxon>Clostridia</taxon>
        <taxon>Eubacteriales</taxon>
        <taxon>Clostridiaceae</taxon>
        <taxon>Clostridium</taxon>
    </lineage>
</organism>
<dbReference type="InterPro" id="IPR051463">
    <property type="entry name" value="Peptidase_U62_metallo"/>
</dbReference>
<dbReference type="Pfam" id="PF01523">
    <property type="entry name" value="PmbA_TldD_1st"/>
    <property type="match status" value="1"/>
</dbReference>
<dbReference type="PANTHER" id="PTHR30624">
    <property type="entry name" value="UNCHARACTERIZED PROTEIN TLDD AND PMBA"/>
    <property type="match status" value="1"/>
</dbReference>
<dbReference type="Gene3D" id="3.30.2290.10">
    <property type="entry name" value="PmbA/TldD superfamily"/>
    <property type="match status" value="1"/>
</dbReference>
<evidence type="ECO:0000313" key="7">
    <source>
        <dbReference type="EMBL" id="PWL54647.1"/>
    </source>
</evidence>
<name>A0A1I2PCJ6_9CLOT</name>
<feature type="domain" description="Metalloprotease TldD/E N-terminal" evidence="5">
    <location>
        <begin position="10"/>
        <end position="75"/>
    </location>
</feature>
<gene>
    <name evidence="7" type="ORF">DBY38_03880</name>
    <name evidence="8" type="ORF">SAMN04487885_12736</name>
</gene>
<evidence type="ECO:0000313" key="10">
    <source>
        <dbReference type="Proteomes" id="UP000246114"/>
    </source>
</evidence>
<dbReference type="RefSeq" id="WP_027640012.1">
    <property type="nucleotide sequence ID" value="NZ_BAAACD010000011.1"/>
</dbReference>
<dbReference type="EMBL" id="FOOE01000027">
    <property type="protein sequence ID" value="SFG12839.1"/>
    <property type="molecule type" value="Genomic_DNA"/>
</dbReference>
<evidence type="ECO:0000256" key="4">
    <source>
        <dbReference type="ARBA" id="ARBA00023049"/>
    </source>
</evidence>
<dbReference type="Proteomes" id="UP000246114">
    <property type="component" value="Unassembled WGS sequence"/>
</dbReference>
<dbReference type="InterPro" id="IPR045569">
    <property type="entry name" value="Metalloprtase-TldD/E_C"/>
</dbReference>
<comment type="similarity">
    <text evidence="1">Belongs to the peptidase U62 family.</text>
</comment>
<evidence type="ECO:0000256" key="3">
    <source>
        <dbReference type="ARBA" id="ARBA00022801"/>
    </source>
</evidence>
<evidence type="ECO:0000256" key="2">
    <source>
        <dbReference type="ARBA" id="ARBA00022670"/>
    </source>
</evidence>
<keyword evidence="2" id="KW-0645">Protease</keyword>
<dbReference type="InterPro" id="IPR035068">
    <property type="entry name" value="TldD/PmbA_N"/>
</dbReference>
<dbReference type="PANTHER" id="PTHR30624:SF0">
    <property type="entry name" value="METALLOPROTEASE SLR0863"/>
    <property type="match status" value="1"/>
</dbReference>
<dbReference type="GO" id="GO:0006508">
    <property type="term" value="P:proteolysis"/>
    <property type="evidence" value="ECO:0007669"/>
    <property type="project" value="UniProtKB-KW"/>
</dbReference>
<evidence type="ECO:0000313" key="9">
    <source>
        <dbReference type="Proteomes" id="UP000182135"/>
    </source>
</evidence>
<dbReference type="Pfam" id="PF19289">
    <property type="entry name" value="PmbA_TldD_3rd"/>
    <property type="match status" value="1"/>
</dbReference>
<feature type="domain" description="Metalloprotease TldD/E C-terminal" evidence="6">
    <location>
        <begin position="213"/>
        <end position="442"/>
    </location>
</feature>
<reference evidence="7 10" key="2">
    <citation type="submission" date="2018-03" db="EMBL/GenBank/DDBJ databases">
        <title>The uncultured portion of the human microbiome is neutrally assembled.</title>
        <authorList>
            <person name="Jeraldo P."/>
            <person name="Boardman L."/>
            <person name="White B.A."/>
            <person name="Nelson H."/>
            <person name="Goldenfeld N."/>
            <person name="Chia N."/>
        </authorList>
    </citation>
    <scope>NUCLEOTIDE SEQUENCE [LARGE SCALE GENOMIC DNA]</scope>
    <source>
        <strain evidence="7">CIM:MAG 903</strain>
    </source>
</reference>
<dbReference type="eggNOG" id="COG0312">
    <property type="taxonomic scope" value="Bacteria"/>
</dbReference>
<dbReference type="AlphaFoldDB" id="A0A1I2PCJ6"/>
<accession>A0A1I2PCJ6</accession>
<dbReference type="STRING" id="1529.SAMN04487885_12736"/>
<keyword evidence="4" id="KW-0482">Metalloprotease</keyword>
<dbReference type="GO" id="GO:0005829">
    <property type="term" value="C:cytosol"/>
    <property type="evidence" value="ECO:0007669"/>
    <property type="project" value="TreeGrafter"/>
</dbReference>
<dbReference type="OrthoDB" id="9803213at2"/>
<dbReference type="InterPro" id="IPR036059">
    <property type="entry name" value="TldD/PmbA_sf"/>
</dbReference>
<keyword evidence="3" id="KW-0378">Hydrolase</keyword>
<evidence type="ECO:0000259" key="6">
    <source>
        <dbReference type="Pfam" id="PF19289"/>
    </source>
</evidence>
<dbReference type="InterPro" id="IPR002510">
    <property type="entry name" value="Metalloprtase-TldD/E_N"/>
</dbReference>
<dbReference type="EMBL" id="QAMZ01000019">
    <property type="protein sequence ID" value="PWL54647.1"/>
    <property type="molecule type" value="Genomic_DNA"/>
</dbReference>
<evidence type="ECO:0000256" key="1">
    <source>
        <dbReference type="ARBA" id="ARBA00005836"/>
    </source>
</evidence>
<keyword evidence="9" id="KW-1185">Reference proteome</keyword>
<proteinExistence type="inferred from homology"/>
<dbReference type="SUPFAM" id="SSF111283">
    <property type="entry name" value="Putative modulator of DNA gyrase, PmbA/TldD"/>
    <property type="match status" value="1"/>
</dbReference>
<reference evidence="8 9" key="1">
    <citation type="submission" date="2016-10" db="EMBL/GenBank/DDBJ databases">
        <authorList>
            <person name="de Groot N.N."/>
        </authorList>
    </citation>
    <scope>NUCLEOTIDE SEQUENCE [LARGE SCALE GENOMIC DNA]</scope>
    <source>
        <strain evidence="8 9">NLAE-zl-G419</strain>
    </source>
</reference>
<dbReference type="GeneID" id="90545097"/>